<accession>W6QFT4</accession>
<protein>
    <submittedName>
        <fullName evidence="1">Genomic scaffold, ProqFM164S04</fullName>
    </submittedName>
</protein>
<sequence length="44" mass="4947">MDGLSNMPCSQLHMVFHPGLLPWSSCPFDSKLSTDDHSIDITWV</sequence>
<keyword evidence="2" id="KW-1185">Reference proteome</keyword>
<gene>
    <name evidence="1" type="ORF">PROQFM164_S04g000564</name>
</gene>
<dbReference type="AlphaFoldDB" id="W6QFT4"/>
<dbReference type="EMBL" id="HG792018">
    <property type="protein sequence ID" value="CDM35683.1"/>
    <property type="molecule type" value="Genomic_DNA"/>
</dbReference>
<organism evidence="1 2">
    <name type="scientific">Penicillium roqueforti (strain FM164)</name>
    <dbReference type="NCBI Taxonomy" id="1365484"/>
    <lineage>
        <taxon>Eukaryota</taxon>
        <taxon>Fungi</taxon>
        <taxon>Dikarya</taxon>
        <taxon>Ascomycota</taxon>
        <taxon>Pezizomycotina</taxon>
        <taxon>Eurotiomycetes</taxon>
        <taxon>Eurotiomycetidae</taxon>
        <taxon>Eurotiales</taxon>
        <taxon>Aspergillaceae</taxon>
        <taxon>Penicillium</taxon>
    </lineage>
</organism>
<evidence type="ECO:0000313" key="1">
    <source>
        <dbReference type="EMBL" id="CDM35683.1"/>
    </source>
</evidence>
<proteinExistence type="predicted"/>
<dbReference type="Proteomes" id="UP000030686">
    <property type="component" value="Unassembled WGS sequence"/>
</dbReference>
<evidence type="ECO:0000313" key="2">
    <source>
        <dbReference type="Proteomes" id="UP000030686"/>
    </source>
</evidence>
<reference evidence="1" key="1">
    <citation type="journal article" date="2014" name="Nat. Commun.">
        <title>Multiple recent horizontal transfers of a large genomic region in cheese making fungi.</title>
        <authorList>
            <person name="Cheeseman K."/>
            <person name="Ropars J."/>
            <person name="Renault P."/>
            <person name="Dupont J."/>
            <person name="Gouzy J."/>
            <person name="Branca A."/>
            <person name="Abraham A.L."/>
            <person name="Ceppi M."/>
            <person name="Conseiller E."/>
            <person name="Debuchy R."/>
            <person name="Malagnac F."/>
            <person name="Goarin A."/>
            <person name="Silar P."/>
            <person name="Lacoste S."/>
            <person name="Sallet E."/>
            <person name="Bensimon A."/>
            <person name="Giraud T."/>
            <person name="Brygoo Y."/>
        </authorList>
    </citation>
    <scope>NUCLEOTIDE SEQUENCE [LARGE SCALE GENOMIC DNA]</scope>
    <source>
        <strain evidence="1">FM164</strain>
    </source>
</reference>
<name>W6QFT4_PENRF</name>